<evidence type="ECO:0000256" key="3">
    <source>
        <dbReference type="ARBA" id="ARBA00006727"/>
    </source>
</evidence>
<evidence type="ECO:0000256" key="11">
    <source>
        <dbReference type="ARBA" id="ARBA00023136"/>
    </source>
</evidence>
<evidence type="ECO:0000256" key="4">
    <source>
        <dbReference type="ARBA" id="ARBA00015821"/>
    </source>
</evidence>
<dbReference type="SUPFAM" id="SSF103473">
    <property type="entry name" value="MFS general substrate transporter"/>
    <property type="match status" value="1"/>
</dbReference>
<evidence type="ECO:0000256" key="13">
    <source>
        <dbReference type="ARBA" id="ARBA00034216"/>
    </source>
</evidence>
<evidence type="ECO:0000256" key="14">
    <source>
        <dbReference type="ARBA" id="ARBA00034218"/>
    </source>
</evidence>
<dbReference type="GO" id="GO:0016324">
    <property type="term" value="C:apical plasma membrane"/>
    <property type="evidence" value="ECO:0007669"/>
    <property type="project" value="UniProtKB-SubCell"/>
</dbReference>
<dbReference type="InterPro" id="IPR050327">
    <property type="entry name" value="Proton-linked_MCT"/>
</dbReference>
<comment type="catalytic activity">
    <reaction evidence="16">
        <text>(S)-lactate(in) + H(+)(in) = (S)-lactate(out) + H(+)(out)</text>
        <dbReference type="Rhea" id="RHEA:29415"/>
        <dbReference type="ChEBI" id="CHEBI:15378"/>
        <dbReference type="ChEBI" id="CHEBI:16651"/>
    </reaction>
    <physiologicalReaction direction="left-to-right" evidence="16">
        <dbReference type="Rhea" id="RHEA:29416"/>
    </physiologicalReaction>
    <physiologicalReaction direction="right-to-left" evidence="16">
        <dbReference type="Rhea" id="RHEA:29417"/>
    </physiologicalReaction>
</comment>
<reference evidence="20" key="1">
    <citation type="submission" date="2020-11" db="EMBL/GenBank/DDBJ databases">
        <title>Gallus gallus (Chicken) genome, bGalGal1, GRCg7b, maternal haplotype autosomes + Z &amp; W.</title>
        <authorList>
            <person name="Warren W."/>
            <person name="Formenti G."/>
            <person name="Fedrigo O."/>
            <person name="Haase B."/>
            <person name="Mountcastle J."/>
            <person name="Balacco J."/>
            <person name="Tracey A."/>
            <person name="Schneider V."/>
            <person name="Okimoto R."/>
            <person name="Cheng H."/>
            <person name="Hawken R."/>
            <person name="Howe K."/>
            <person name="Jarvis E.D."/>
        </authorList>
    </citation>
    <scope>NUCLEOTIDE SEQUENCE [LARGE SCALE GENOMIC DNA]</scope>
    <source>
        <strain evidence="20">Broiler</strain>
    </source>
</reference>
<evidence type="ECO:0000256" key="7">
    <source>
        <dbReference type="ARBA" id="ARBA00022553"/>
    </source>
</evidence>
<proteinExistence type="evidence at protein level"/>
<dbReference type="Gene3D" id="1.20.1250.20">
    <property type="entry name" value="MFS general substrate transporter like domains"/>
    <property type="match status" value="1"/>
</dbReference>
<evidence type="ECO:0000256" key="8">
    <source>
        <dbReference type="ARBA" id="ARBA00022692"/>
    </source>
</evidence>
<dbReference type="GO" id="GO:0015650">
    <property type="term" value="F:lactate:proton symporter activity"/>
    <property type="evidence" value="ECO:0000318"/>
    <property type="project" value="GO_Central"/>
</dbReference>
<keyword evidence="7" id="KW-0597">Phosphoprotein</keyword>
<keyword evidence="9" id="KW-0769">Symport</keyword>
<evidence type="ECO:0000313" key="20">
    <source>
        <dbReference type="Ensembl" id="ENSGALP00010036439.1"/>
    </source>
</evidence>
<dbReference type="AlphaFoldDB" id="A0A8V0ZSH6"/>
<evidence type="ECO:0000256" key="16">
    <source>
        <dbReference type="ARBA" id="ARBA00036111"/>
    </source>
</evidence>
<dbReference type="Pfam" id="PF07690">
    <property type="entry name" value="MFS_1"/>
    <property type="match status" value="1"/>
</dbReference>
<feature type="transmembrane region" description="Helical" evidence="19">
    <location>
        <begin position="422"/>
        <end position="438"/>
    </location>
</feature>
<dbReference type="GO" id="GO:0016328">
    <property type="term" value="C:lateral plasma membrane"/>
    <property type="evidence" value="ECO:0007669"/>
    <property type="project" value="Ensembl"/>
</dbReference>
<dbReference type="GO" id="GO:0045202">
    <property type="term" value="C:synapse"/>
    <property type="evidence" value="ECO:0007669"/>
    <property type="project" value="Ensembl"/>
</dbReference>
<feature type="transmembrane region" description="Helical" evidence="19">
    <location>
        <begin position="270"/>
        <end position="290"/>
    </location>
</feature>
<dbReference type="GO" id="GO:0050796">
    <property type="term" value="P:regulation of insulin secretion"/>
    <property type="evidence" value="ECO:0007669"/>
    <property type="project" value="Ensembl"/>
</dbReference>
<sequence>MVKLGLLIFNGCSFSLFKYILVSVEHALQYLITVCFGLKLLIMKHLKGSVWSDWAAPASGGSSENFASISLTLCRSLPFCKPLVHFAQHPSKLLLRGLILHQKHVGCRLSPCYALPSPWAMVAAEHGAGPLLWSLGSCGAAGGLTDSCIAHEGCLPRKVVAFSSCPISSILVNKYGSRPIMIVGGCLSGCGLIAASFCNTVEELYFCVGVVGGLGLAFNLNPALTMIGKYFFKKRPLANGLAMAGSPVFLSTLAPVNQLFFGVFGWRGSFLILGGLLLNCCVAGSLMRPIGPKPDQLKKEPTKEVLQEAGKAVKKGDGDTSTDLIGGKTKKEKSTLFQTINKFLDLSLFTHRGFLLYLSGNVIMFFGLFTPLVFLSNYAKSKKIANESAAFLLSILAFVDMVARPSMGLVANTKWIRPRVQYFFAISVIYNGVCHLLAPMSTTYAGFCIYAGFFGFAFGWLSSVLFETLMDLVGAQRFSSAVGLVTIVECCPVLLGPPLLGKLNDMYGDYKYTYWACGIILIVSGIYLFIGMGINYRLVAKEQKAAEEKTKNEGKEEETNIDEAEKQKEANNDVATLPQKSTEDGVKEEESHM</sequence>
<comment type="subcellular location">
    <subcellularLocation>
        <location evidence="1">Apical cell membrane</location>
        <topology evidence="1">Multi-pass membrane protein</topology>
    </subcellularLocation>
    <subcellularLocation>
        <location evidence="2">Basolateral cell membrane</location>
        <topology evidence="2">Multi-pass membrane protein</topology>
    </subcellularLocation>
</comment>
<dbReference type="GO" id="GO:0032094">
    <property type="term" value="P:response to food"/>
    <property type="evidence" value="ECO:0007669"/>
    <property type="project" value="Ensembl"/>
</dbReference>
<evidence type="ECO:0000256" key="10">
    <source>
        <dbReference type="ARBA" id="ARBA00022989"/>
    </source>
</evidence>
<evidence type="ECO:0000256" key="9">
    <source>
        <dbReference type="ARBA" id="ARBA00022847"/>
    </source>
</evidence>
<feature type="compositionally biased region" description="Basic and acidic residues" evidence="18">
    <location>
        <begin position="547"/>
        <end position="571"/>
    </location>
</feature>
<feature type="transmembrane region" description="Helical" evidence="19">
    <location>
        <begin position="478"/>
        <end position="500"/>
    </location>
</feature>
<evidence type="ECO:0000256" key="19">
    <source>
        <dbReference type="SAM" id="Phobius"/>
    </source>
</evidence>
<dbReference type="GO" id="GO:0051780">
    <property type="term" value="P:behavioral response to nutrient"/>
    <property type="evidence" value="ECO:0007669"/>
    <property type="project" value="Ensembl"/>
</dbReference>
<comment type="catalytic activity">
    <reaction evidence="15">
        <text>acetoacetate(out) + H(+)(out) = acetoacetate(in) + H(+)(in)</text>
        <dbReference type="Rhea" id="RHEA:71775"/>
        <dbReference type="ChEBI" id="CHEBI:13705"/>
        <dbReference type="ChEBI" id="CHEBI:15378"/>
    </reaction>
    <physiologicalReaction direction="left-to-right" evidence="15">
        <dbReference type="Rhea" id="RHEA:71776"/>
    </physiologicalReaction>
    <physiologicalReaction direction="right-to-left" evidence="15">
        <dbReference type="Rhea" id="RHEA:71777"/>
    </physiologicalReaction>
</comment>
<feature type="transmembrane region" description="Helical" evidence="19">
    <location>
        <begin position="203"/>
        <end position="220"/>
    </location>
</feature>
<dbReference type="PANTHER" id="PTHR11360:SF24">
    <property type="entry name" value="MONOCARBOXYLATE TRANSPORTER 1"/>
    <property type="match status" value="1"/>
</dbReference>
<dbReference type="GO" id="GO:0035879">
    <property type="term" value="P:plasma membrane lactate transport"/>
    <property type="evidence" value="ECO:0000318"/>
    <property type="project" value="GO_Central"/>
</dbReference>
<keyword evidence="11 19" id="KW-0472">Membrane</keyword>
<dbReference type="GeneTree" id="ENSGT00940000154955"/>
<reference evidence="20" key="2">
    <citation type="submission" date="2025-08" db="UniProtKB">
        <authorList>
            <consortium name="Ensembl"/>
        </authorList>
    </citation>
    <scope>IDENTIFICATION</scope>
    <source>
        <strain evidence="20">broiler</strain>
    </source>
</reference>
<dbReference type="Ensembl" id="ENSGALT00010059657.1">
    <property type="protein sequence ID" value="ENSGALP00010036439.1"/>
    <property type="gene ID" value="ENSGALG00010024452.1"/>
</dbReference>
<dbReference type="InterPro" id="IPR036259">
    <property type="entry name" value="MFS_trans_sf"/>
</dbReference>
<comment type="catalytic activity">
    <reaction evidence="13">
        <text>4-methyl-2-oxopentanoate(out) + H(+)(out) = 4-methyl-2-oxopentanoate(in) + H(+)(in)</text>
        <dbReference type="Rhea" id="RHEA:71779"/>
        <dbReference type="ChEBI" id="CHEBI:15378"/>
        <dbReference type="ChEBI" id="CHEBI:17865"/>
    </reaction>
</comment>
<evidence type="ECO:0000256" key="5">
    <source>
        <dbReference type="ARBA" id="ARBA00022448"/>
    </source>
</evidence>
<comment type="catalytic activity">
    <reaction evidence="14">
        <text>3-methyl-2-oxobutanoate(out) + H(+)(out) = 3-methyl-2-oxobutanoate(in) + H(+)(in)</text>
        <dbReference type="Rhea" id="RHEA:71783"/>
        <dbReference type="ChEBI" id="CHEBI:11851"/>
        <dbReference type="ChEBI" id="CHEBI:15378"/>
    </reaction>
</comment>
<feature type="transmembrane region" description="Helical" evidence="19">
    <location>
        <begin position="241"/>
        <end position="264"/>
    </location>
</feature>
<keyword evidence="10 19" id="KW-1133">Transmembrane helix</keyword>
<evidence type="ECO:0000256" key="6">
    <source>
        <dbReference type="ARBA" id="ARBA00022475"/>
    </source>
</evidence>
<evidence type="ECO:0000256" key="2">
    <source>
        <dbReference type="ARBA" id="ARBA00004554"/>
    </source>
</evidence>
<dbReference type="GO" id="GO:0007098">
    <property type="term" value="P:centrosome cycle"/>
    <property type="evidence" value="ECO:0007669"/>
    <property type="project" value="Ensembl"/>
</dbReference>
<evidence type="ECO:0007829" key="22">
    <source>
        <dbReference type="PeptideAtlas" id="A0A8V0ZSH6"/>
    </source>
</evidence>
<name>A0A8V0ZSH6_CHICK</name>
<comment type="similarity">
    <text evidence="3">Belongs to the major facilitator superfamily. Monocarboxylate porter (TC 2.A.1.13) family.</text>
</comment>
<dbReference type="GO" id="GO:0016323">
    <property type="term" value="C:basolateral plasma membrane"/>
    <property type="evidence" value="ECO:0000318"/>
    <property type="project" value="GO_Central"/>
</dbReference>
<evidence type="ECO:0000256" key="15">
    <source>
        <dbReference type="ARBA" id="ARBA00035869"/>
    </source>
</evidence>
<accession>A0A8V0ZSH6</accession>
<keyword evidence="6" id="KW-1003">Cell membrane</keyword>
<dbReference type="NCBIfam" id="TIGR00892">
    <property type="entry name" value="2A0113"/>
    <property type="match status" value="1"/>
</dbReference>
<comment type="catalytic activity">
    <reaction evidence="17">
        <text>(R)-3-hydroxybutanoate(out) + H(+)(out) = (R)-3-hydroxybutanoate(in) + H(+)(in)</text>
        <dbReference type="Rhea" id="RHEA:71795"/>
        <dbReference type="ChEBI" id="CHEBI:10983"/>
        <dbReference type="ChEBI" id="CHEBI:15378"/>
    </reaction>
    <physiologicalReaction direction="left-to-right" evidence="17">
        <dbReference type="Rhea" id="RHEA:71796"/>
    </physiologicalReaction>
    <physiologicalReaction direction="right-to-left" evidence="17">
        <dbReference type="Rhea" id="RHEA:71797"/>
    </physiologicalReaction>
</comment>
<feature type="transmembrane region" description="Helical" evidence="19">
    <location>
        <begin position="180"/>
        <end position="197"/>
    </location>
</feature>
<evidence type="ECO:0000256" key="18">
    <source>
        <dbReference type="SAM" id="MobiDB-lite"/>
    </source>
</evidence>
<evidence type="ECO:0000256" key="1">
    <source>
        <dbReference type="ARBA" id="ARBA00004424"/>
    </source>
</evidence>
<dbReference type="GO" id="GO:0015141">
    <property type="term" value="F:succinate transmembrane transporter activity"/>
    <property type="evidence" value="ECO:0007669"/>
    <property type="project" value="Ensembl"/>
</dbReference>
<dbReference type="PANTHER" id="PTHR11360">
    <property type="entry name" value="MONOCARBOXYLATE TRANSPORTER"/>
    <property type="match status" value="1"/>
</dbReference>
<dbReference type="InterPro" id="IPR004743">
    <property type="entry name" value="MCT"/>
</dbReference>
<feature type="transmembrane region" description="Helical" evidence="19">
    <location>
        <begin position="444"/>
        <end position="466"/>
    </location>
</feature>
<keyword evidence="5" id="KW-0813">Transport</keyword>
<feature type="transmembrane region" description="Helical" evidence="19">
    <location>
        <begin position="512"/>
        <end position="534"/>
    </location>
</feature>
<dbReference type="GO" id="GO:0042593">
    <property type="term" value="P:glucose homeostasis"/>
    <property type="evidence" value="ECO:0007669"/>
    <property type="project" value="Ensembl"/>
</dbReference>
<dbReference type="SMR" id="A0A8V0ZSH6"/>
<keyword evidence="21" id="KW-1185">Reference proteome</keyword>
<reference evidence="20" key="3">
    <citation type="submission" date="2025-09" db="UniProtKB">
        <authorList>
            <consortium name="Ensembl"/>
        </authorList>
    </citation>
    <scope>IDENTIFICATION</scope>
    <source>
        <strain evidence="20">broiler</strain>
    </source>
</reference>
<dbReference type="GO" id="GO:0006629">
    <property type="term" value="P:lipid metabolic process"/>
    <property type="evidence" value="ECO:0007669"/>
    <property type="project" value="Ensembl"/>
</dbReference>
<dbReference type="GO" id="GO:0042867">
    <property type="term" value="P:pyruvate catabolic process"/>
    <property type="evidence" value="ECO:0007669"/>
    <property type="project" value="Ensembl"/>
</dbReference>
<feature type="transmembrane region" description="Helical" evidence="19">
    <location>
        <begin position="354"/>
        <end position="376"/>
    </location>
</feature>
<dbReference type="InterPro" id="IPR011701">
    <property type="entry name" value="MFS"/>
</dbReference>
<evidence type="ECO:0000256" key="17">
    <source>
        <dbReference type="ARBA" id="ARBA00036520"/>
    </source>
</evidence>
<dbReference type="GO" id="GO:0005886">
    <property type="term" value="C:plasma membrane"/>
    <property type="evidence" value="ECO:0000318"/>
    <property type="project" value="GO_Central"/>
</dbReference>
<dbReference type="FunFam" id="1.20.1250.20:FF:000030">
    <property type="entry name" value="monocarboxylate transporter 1 isoform X1"/>
    <property type="match status" value="1"/>
</dbReference>
<dbReference type="Proteomes" id="UP000000539">
    <property type="component" value="Chromosome 26"/>
</dbReference>
<dbReference type="GO" id="GO:0005813">
    <property type="term" value="C:centrosome"/>
    <property type="evidence" value="ECO:0007669"/>
    <property type="project" value="Ensembl"/>
</dbReference>
<evidence type="ECO:0000256" key="12">
    <source>
        <dbReference type="ARBA" id="ARBA00029777"/>
    </source>
</evidence>
<evidence type="ECO:0000313" key="21">
    <source>
        <dbReference type="Proteomes" id="UP000000539"/>
    </source>
</evidence>
<feature type="compositionally biased region" description="Basic and acidic residues" evidence="18">
    <location>
        <begin position="581"/>
        <end position="593"/>
    </location>
</feature>
<organism evidence="20 21">
    <name type="scientific">Gallus gallus</name>
    <name type="common">Chicken</name>
    <dbReference type="NCBI Taxonomy" id="9031"/>
    <lineage>
        <taxon>Eukaryota</taxon>
        <taxon>Metazoa</taxon>
        <taxon>Chordata</taxon>
        <taxon>Craniata</taxon>
        <taxon>Vertebrata</taxon>
        <taxon>Euteleostomi</taxon>
        <taxon>Archelosauria</taxon>
        <taxon>Archosauria</taxon>
        <taxon>Dinosauria</taxon>
        <taxon>Saurischia</taxon>
        <taxon>Theropoda</taxon>
        <taxon>Coelurosauria</taxon>
        <taxon>Aves</taxon>
        <taxon>Neognathae</taxon>
        <taxon>Galloanserae</taxon>
        <taxon>Galliformes</taxon>
        <taxon>Phasianidae</taxon>
        <taxon>Phasianinae</taxon>
        <taxon>Gallus</taxon>
    </lineage>
</organism>
<keyword evidence="8 19" id="KW-0812">Transmembrane</keyword>
<keyword evidence="22" id="KW-1267">Proteomics identification</keyword>
<protein>
    <recommendedName>
        <fullName evidence="4">Monocarboxylate transporter 1</fullName>
    </recommendedName>
    <alternativeName>
        <fullName evidence="12">Solute carrier family 16 member 1</fullName>
    </alternativeName>
</protein>
<feature type="region of interest" description="Disordered" evidence="18">
    <location>
        <begin position="547"/>
        <end position="593"/>
    </location>
</feature>